<evidence type="ECO:0000256" key="1">
    <source>
        <dbReference type="SAM" id="MobiDB-lite"/>
    </source>
</evidence>
<gene>
    <name evidence="3" type="ORF">GTP90_04185</name>
</gene>
<organism evidence="3 4">
    <name type="scientific">Duganella vulcania</name>
    <dbReference type="NCBI Taxonomy" id="2692166"/>
    <lineage>
        <taxon>Bacteria</taxon>
        <taxon>Pseudomonadati</taxon>
        <taxon>Pseudomonadota</taxon>
        <taxon>Betaproteobacteria</taxon>
        <taxon>Burkholderiales</taxon>
        <taxon>Oxalobacteraceae</taxon>
        <taxon>Telluria group</taxon>
        <taxon>Duganella</taxon>
    </lineage>
</organism>
<name>A0A845GHS6_9BURK</name>
<dbReference type="RefSeq" id="WP_161082296.1">
    <property type="nucleotide sequence ID" value="NZ_WWCX01000002.1"/>
</dbReference>
<evidence type="ECO:0000256" key="2">
    <source>
        <dbReference type="SAM" id="Phobius"/>
    </source>
</evidence>
<protein>
    <submittedName>
        <fullName evidence="3">Uncharacterized protein</fullName>
    </submittedName>
</protein>
<dbReference type="Proteomes" id="UP000447355">
    <property type="component" value="Unassembled WGS sequence"/>
</dbReference>
<feature type="compositionally biased region" description="Polar residues" evidence="1">
    <location>
        <begin position="60"/>
        <end position="77"/>
    </location>
</feature>
<comment type="caution">
    <text evidence="3">The sequence shown here is derived from an EMBL/GenBank/DDBJ whole genome shotgun (WGS) entry which is preliminary data.</text>
</comment>
<keyword evidence="2" id="KW-1133">Transmembrane helix</keyword>
<proteinExistence type="predicted"/>
<keyword evidence="2" id="KW-0472">Membrane</keyword>
<evidence type="ECO:0000313" key="4">
    <source>
        <dbReference type="Proteomes" id="UP000447355"/>
    </source>
</evidence>
<feature type="region of interest" description="Disordered" evidence="1">
    <location>
        <begin position="60"/>
        <end position="93"/>
    </location>
</feature>
<reference evidence="3" key="1">
    <citation type="submission" date="2019-12" db="EMBL/GenBank/DDBJ databases">
        <title>Novel species isolated from a subtropical stream in China.</title>
        <authorList>
            <person name="Lu H."/>
        </authorList>
    </citation>
    <scope>NUCLEOTIDE SEQUENCE [LARGE SCALE GENOMIC DNA]</scope>
    <source>
        <strain evidence="3">FT81W</strain>
    </source>
</reference>
<dbReference type="EMBL" id="WWCX01000002">
    <property type="protein sequence ID" value="MYM93060.1"/>
    <property type="molecule type" value="Genomic_DNA"/>
</dbReference>
<dbReference type="AlphaFoldDB" id="A0A845GHS6"/>
<evidence type="ECO:0000313" key="3">
    <source>
        <dbReference type="EMBL" id="MYM93060.1"/>
    </source>
</evidence>
<accession>A0A845GHS6</accession>
<keyword evidence="2" id="KW-0812">Transmembrane</keyword>
<feature type="transmembrane region" description="Helical" evidence="2">
    <location>
        <begin position="6"/>
        <end position="26"/>
    </location>
</feature>
<sequence length="93" mass="9900">MTETTTSTLIISSAIILAIAIVVIILRGKIRSASIKAGKISGKIETHLPEKTTLKDLVQETSHGSNEIDAKSSSATLENIKQKSKKNNSINIG</sequence>